<keyword evidence="3" id="KW-1185">Reference proteome</keyword>
<dbReference type="SUPFAM" id="SSF53335">
    <property type="entry name" value="S-adenosyl-L-methionine-dependent methyltransferases"/>
    <property type="match status" value="1"/>
</dbReference>
<dbReference type="GO" id="GO:0032259">
    <property type="term" value="P:methylation"/>
    <property type="evidence" value="ECO:0007669"/>
    <property type="project" value="UniProtKB-KW"/>
</dbReference>
<dbReference type="PROSITE" id="PS00092">
    <property type="entry name" value="N6_MTASE"/>
    <property type="match status" value="1"/>
</dbReference>
<name>A0A4P8XWJ8_9FIRM</name>
<dbReference type="InterPro" id="IPR007848">
    <property type="entry name" value="Small_mtfrase_dom"/>
</dbReference>
<reference evidence="2 3" key="1">
    <citation type="submission" date="2019-04" db="EMBL/GenBank/DDBJ databases">
        <authorList>
            <person name="Embree M."/>
            <person name="Gaffney J.R."/>
        </authorList>
    </citation>
    <scope>NUCLEOTIDE SEQUENCE [LARGE SCALE GENOMIC DNA]</scope>
    <source>
        <strain evidence="2 3">JE7A12</strain>
    </source>
</reference>
<evidence type="ECO:0000259" key="1">
    <source>
        <dbReference type="Pfam" id="PF05175"/>
    </source>
</evidence>
<dbReference type="Pfam" id="PF05175">
    <property type="entry name" value="MTS"/>
    <property type="match status" value="1"/>
</dbReference>
<dbReference type="OrthoDB" id="9777257at2"/>
<dbReference type="Gene3D" id="3.40.50.150">
    <property type="entry name" value="Vaccinia Virus protein VP39"/>
    <property type="match status" value="1"/>
</dbReference>
<keyword evidence="2" id="KW-0808">Transferase</keyword>
<dbReference type="Proteomes" id="UP000301475">
    <property type="component" value="Chromosome"/>
</dbReference>
<evidence type="ECO:0000313" key="2">
    <source>
        <dbReference type="EMBL" id="QCT07062.1"/>
    </source>
</evidence>
<dbReference type="EMBL" id="CP039381">
    <property type="protein sequence ID" value="QCT07062.1"/>
    <property type="molecule type" value="Genomic_DNA"/>
</dbReference>
<accession>A0A4P8XWJ8</accession>
<dbReference type="GO" id="GO:0003676">
    <property type="term" value="F:nucleic acid binding"/>
    <property type="evidence" value="ECO:0007669"/>
    <property type="project" value="InterPro"/>
</dbReference>
<dbReference type="GO" id="GO:0008757">
    <property type="term" value="F:S-adenosylmethionine-dependent methyltransferase activity"/>
    <property type="evidence" value="ECO:0007669"/>
    <property type="project" value="UniProtKB-ARBA"/>
</dbReference>
<feature type="domain" description="Methyltransferase small" evidence="1">
    <location>
        <begin position="34"/>
        <end position="124"/>
    </location>
</feature>
<dbReference type="InterPro" id="IPR029063">
    <property type="entry name" value="SAM-dependent_MTases_sf"/>
</dbReference>
<dbReference type="GO" id="GO:0008170">
    <property type="term" value="F:N-methyltransferase activity"/>
    <property type="evidence" value="ECO:0007669"/>
    <property type="project" value="UniProtKB-ARBA"/>
</dbReference>
<proteinExistence type="predicted"/>
<dbReference type="CDD" id="cd02440">
    <property type="entry name" value="AdoMet_MTases"/>
    <property type="match status" value="1"/>
</dbReference>
<dbReference type="AlphaFoldDB" id="A0A4P8XWJ8"/>
<dbReference type="KEGG" id="ruj:E5Z56_06640"/>
<organism evidence="2 3">
    <name type="scientific">Ruminococcus bovis</name>
    <dbReference type="NCBI Taxonomy" id="2564099"/>
    <lineage>
        <taxon>Bacteria</taxon>
        <taxon>Bacillati</taxon>
        <taxon>Bacillota</taxon>
        <taxon>Clostridia</taxon>
        <taxon>Eubacteriales</taxon>
        <taxon>Oscillospiraceae</taxon>
        <taxon>Ruminococcus</taxon>
    </lineage>
</organism>
<protein>
    <submittedName>
        <fullName evidence="2">Methyltransferase domain-containing protein</fullName>
    </submittedName>
</protein>
<dbReference type="InterPro" id="IPR050210">
    <property type="entry name" value="tRNA_Adenine-N(6)_MTase"/>
</dbReference>
<dbReference type="RefSeq" id="WP_138157124.1">
    <property type="nucleotide sequence ID" value="NZ_CP039381.1"/>
</dbReference>
<gene>
    <name evidence="2" type="ORF">E5Z56_06640</name>
</gene>
<evidence type="ECO:0000313" key="3">
    <source>
        <dbReference type="Proteomes" id="UP000301475"/>
    </source>
</evidence>
<sequence>MLNPNEHFEPLGNNIEIIVSDIHHFSTDTIILNYFCNAKKNDKVIELGTGCGTIPLLMKKDDKAKEIIAVDIQEDACSLLERSIKHNNLENVTVINSDLKYLKGKVPFGYFDLVVCNPPYKENGTGLHNPHSGKKTARHEVECSLEDIVKVSSSLLNFGGRFCLCQRPERLTDILVLMRQYKIEPKRLRLVQQRLNKPPKLVLVEGRKGGKRGFMTTEETLMIENSQGEYSEEMLKVYGNYKEQL</sequence>
<dbReference type="PANTHER" id="PTHR47739:SF1">
    <property type="entry name" value="TRNA1(VAL) (ADENINE(37)-N6)-METHYLTRANSFERASE"/>
    <property type="match status" value="1"/>
</dbReference>
<dbReference type="InterPro" id="IPR002052">
    <property type="entry name" value="DNA_methylase_N6_adenine_CS"/>
</dbReference>
<dbReference type="PANTHER" id="PTHR47739">
    <property type="entry name" value="TRNA1(VAL) (ADENINE(37)-N6)-METHYLTRANSFERASE"/>
    <property type="match status" value="1"/>
</dbReference>
<keyword evidence="2" id="KW-0489">Methyltransferase</keyword>